<dbReference type="GO" id="GO:0006235">
    <property type="term" value="P:dTTP biosynthetic process"/>
    <property type="evidence" value="ECO:0007669"/>
    <property type="project" value="UniProtKB-UniRule"/>
</dbReference>
<name>A0A4R7KAX5_9CLOT</name>
<dbReference type="AlphaFoldDB" id="A0A4R7KAX5"/>
<evidence type="ECO:0000256" key="6">
    <source>
        <dbReference type="ARBA" id="ARBA00022741"/>
    </source>
</evidence>
<comment type="similarity">
    <text evidence="1 11">Belongs to the thymidylate kinase family.</text>
</comment>
<evidence type="ECO:0000256" key="8">
    <source>
        <dbReference type="ARBA" id="ARBA00022840"/>
    </source>
</evidence>
<protein>
    <recommendedName>
        <fullName evidence="3 11">Thymidylate kinase</fullName>
        <ecNumber evidence="2 11">2.7.4.9</ecNumber>
    </recommendedName>
    <alternativeName>
        <fullName evidence="11">dTMP kinase</fullName>
    </alternativeName>
</protein>
<evidence type="ECO:0000256" key="3">
    <source>
        <dbReference type="ARBA" id="ARBA00017144"/>
    </source>
</evidence>
<feature type="binding site" evidence="11">
    <location>
        <begin position="10"/>
        <end position="17"/>
    </location>
    <ligand>
        <name>ATP</name>
        <dbReference type="ChEBI" id="CHEBI:30616"/>
    </ligand>
</feature>
<accession>A0A4R7KAX5</accession>
<evidence type="ECO:0000256" key="7">
    <source>
        <dbReference type="ARBA" id="ARBA00022777"/>
    </source>
</evidence>
<dbReference type="EMBL" id="SOAZ01000027">
    <property type="protein sequence ID" value="TDT50574.1"/>
    <property type="molecule type" value="Genomic_DNA"/>
</dbReference>
<dbReference type="Gene3D" id="3.40.50.300">
    <property type="entry name" value="P-loop containing nucleotide triphosphate hydrolases"/>
    <property type="match status" value="1"/>
</dbReference>
<dbReference type="Pfam" id="PF02223">
    <property type="entry name" value="Thymidylate_kin"/>
    <property type="match status" value="1"/>
</dbReference>
<evidence type="ECO:0000256" key="11">
    <source>
        <dbReference type="HAMAP-Rule" id="MF_00165"/>
    </source>
</evidence>
<evidence type="ECO:0000256" key="2">
    <source>
        <dbReference type="ARBA" id="ARBA00012980"/>
    </source>
</evidence>
<evidence type="ECO:0000256" key="10">
    <source>
        <dbReference type="ARBA" id="ARBA00057735"/>
    </source>
</evidence>
<evidence type="ECO:0000256" key="9">
    <source>
        <dbReference type="ARBA" id="ARBA00048743"/>
    </source>
</evidence>
<dbReference type="InterPro" id="IPR027417">
    <property type="entry name" value="P-loop_NTPase"/>
</dbReference>
<evidence type="ECO:0000256" key="4">
    <source>
        <dbReference type="ARBA" id="ARBA00022679"/>
    </source>
</evidence>
<dbReference type="InterPro" id="IPR039430">
    <property type="entry name" value="Thymidylate_kin-like_dom"/>
</dbReference>
<keyword evidence="8 11" id="KW-0067">ATP-binding</keyword>
<organism evidence="13 14">
    <name type="scientific">Fonticella tunisiensis</name>
    <dbReference type="NCBI Taxonomy" id="1096341"/>
    <lineage>
        <taxon>Bacteria</taxon>
        <taxon>Bacillati</taxon>
        <taxon>Bacillota</taxon>
        <taxon>Clostridia</taxon>
        <taxon>Eubacteriales</taxon>
        <taxon>Clostridiaceae</taxon>
        <taxon>Fonticella</taxon>
    </lineage>
</organism>
<dbReference type="GO" id="GO:0004798">
    <property type="term" value="F:dTMP kinase activity"/>
    <property type="evidence" value="ECO:0007669"/>
    <property type="project" value="UniProtKB-UniRule"/>
</dbReference>
<dbReference type="RefSeq" id="WP_133629112.1">
    <property type="nucleotide sequence ID" value="NZ_SOAZ01000027.1"/>
</dbReference>
<dbReference type="PANTHER" id="PTHR10344:SF4">
    <property type="entry name" value="UMP-CMP KINASE 2, MITOCHONDRIAL"/>
    <property type="match status" value="1"/>
</dbReference>
<dbReference type="InterPro" id="IPR018094">
    <property type="entry name" value="Thymidylate_kinase"/>
</dbReference>
<keyword evidence="5 11" id="KW-0545">Nucleotide biosynthesis</keyword>
<dbReference type="GO" id="GO:0005829">
    <property type="term" value="C:cytosol"/>
    <property type="evidence" value="ECO:0007669"/>
    <property type="project" value="TreeGrafter"/>
</dbReference>
<evidence type="ECO:0000313" key="13">
    <source>
        <dbReference type="EMBL" id="TDT50574.1"/>
    </source>
</evidence>
<evidence type="ECO:0000256" key="1">
    <source>
        <dbReference type="ARBA" id="ARBA00009776"/>
    </source>
</evidence>
<keyword evidence="4 11" id="KW-0808">Transferase</keyword>
<keyword evidence="7 11" id="KW-0418">Kinase</keyword>
<evidence type="ECO:0000259" key="12">
    <source>
        <dbReference type="Pfam" id="PF02223"/>
    </source>
</evidence>
<dbReference type="SUPFAM" id="SSF52540">
    <property type="entry name" value="P-loop containing nucleoside triphosphate hydrolases"/>
    <property type="match status" value="1"/>
</dbReference>
<dbReference type="FunFam" id="3.40.50.300:FF:000225">
    <property type="entry name" value="Thymidylate kinase"/>
    <property type="match status" value="1"/>
</dbReference>
<dbReference type="HAMAP" id="MF_00165">
    <property type="entry name" value="Thymidylate_kinase"/>
    <property type="match status" value="1"/>
</dbReference>
<dbReference type="GO" id="GO:0006233">
    <property type="term" value="P:dTDP biosynthetic process"/>
    <property type="evidence" value="ECO:0007669"/>
    <property type="project" value="InterPro"/>
</dbReference>
<proteinExistence type="inferred from homology"/>
<keyword evidence="6 11" id="KW-0547">Nucleotide-binding</keyword>
<evidence type="ECO:0000313" key="14">
    <source>
        <dbReference type="Proteomes" id="UP000295325"/>
    </source>
</evidence>
<dbReference type="PANTHER" id="PTHR10344">
    <property type="entry name" value="THYMIDYLATE KINASE"/>
    <property type="match status" value="1"/>
</dbReference>
<gene>
    <name evidence="11" type="primary">tmk</name>
    <name evidence="13" type="ORF">EDD71_12739</name>
</gene>
<dbReference type="GO" id="GO:0005524">
    <property type="term" value="F:ATP binding"/>
    <property type="evidence" value="ECO:0007669"/>
    <property type="project" value="UniProtKB-UniRule"/>
</dbReference>
<evidence type="ECO:0000256" key="5">
    <source>
        <dbReference type="ARBA" id="ARBA00022727"/>
    </source>
</evidence>
<sequence>MRGLFITFEGPDGSGKSTQINLLRKHLESRGYDVLFTREPGGTPISEKIRKIILDPENKGMNSVCEALLYAASRAQLVHEVIKPALESGKIVIADRFVDSSIVYQGYARGLGEDMIESINRYAVLGEEPDVTFLITLPPEEGIKRKNRGGKLDRLEQENILFHKKVLEGYNNIKGKYSRIVPIDGTLGIDEIHHIIKDKIDFILKGGLL</sequence>
<reference evidence="13 14" key="1">
    <citation type="submission" date="2019-03" db="EMBL/GenBank/DDBJ databases">
        <title>Genomic Encyclopedia of Type Strains, Phase IV (KMG-IV): sequencing the most valuable type-strain genomes for metagenomic binning, comparative biology and taxonomic classification.</title>
        <authorList>
            <person name="Goeker M."/>
        </authorList>
    </citation>
    <scope>NUCLEOTIDE SEQUENCE [LARGE SCALE GENOMIC DNA]</scope>
    <source>
        <strain evidence="13 14">DSM 24455</strain>
    </source>
</reference>
<keyword evidence="14" id="KW-1185">Reference proteome</keyword>
<dbReference type="CDD" id="cd01672">
    <property type="entry name" value="TMPK"/>
    <property type="match status" value="1"/>
</dbReference>
<dbReference type="Proteomes" id="UP000295325">
    <property type="component" value="Unassembled WGS sequence"/>
</dbReference>
<comment type="catalytic activity">
    <reaction evidence="9 11">
        <text>dTMP + ATP = dTDP + ADP</text>
        <dbReference type="Rhea" id="RHEA:13517"/>
        <dbReference type="ChEBI" id="CHEBI:30616"/>
        <dbReference type="ChEBI" id="CHEBI:58369"/>
        <dbReference type="ChEBI" id="CHEBI:63528"/>
        <dbReference type="ChEBI" id="CHEBI:456216"/>
        <dbReference type="EC" id="2.7.4.9"/>
    </reaction>
</comment>
<comment type="function">
    <text evidence="10 11">Phosphorylation of dTMP to form dTDP in both de novo and salvage pathways of dTTP synthesis.</text>
</comment>
<feature type="domain" description="Thymidylate kinase-like" evidence="12">
    <location>
        <begin position="8"/>
        <end position="194"/>
    </location>
</feature>
<dbReference type="GO" id="GO:0006227">
    <property type="term" value="P:dUDP biosynthetic process"/>
    <property type="evidence" value="ECO:0007669"/>
    <property type="project" value="TreeGrafter"/>
</dbReference>
<comment type="caution">
    <text evidence="13">The sequence shown here is derived from an EMBL/GenBank/DDBJ whole genome shotgun (WGS) entry which is preliminary data.</text>
</comment>
<dbReference type="NCBIfam" id="TIGR00041">
    <property type="entry name" value="DTMP_kinase"/>
    <property type="match status" value="1"/>
</dbReference>
<dbReference type="EC" id="2.7.4.9" evidence="2 11"/>
<dbReference type="OrthoDB" id="9774907at2"/>